<evidence type="ECO:0000256" key="5">
    <source>
        <dbReference type="ARBA" id="ARBA00022734"/>
    </source>
</evidence>
<dbReference type="CDD" id="cd00037">
    <property type="entry name" value="CLECT"/>
    <property type="match status" value="1"/>
</dbReference>
<accession>A0A6P4XUN6</accession>
<dbReference type="SUPFAM" id="SSF56436">
    <property type="entry name" value="C-type lectin-like"/>
    <property type="match status" value="1"/>
</dbReference>
<dbReference type="KEGG" id="bbel:109466910"/>
<dbReference type="SUPFAM" id="SSF49785">
    <property type="entry name" value="Galactose-binding domain-like"/>
    <property type="match status" value="1"/>
</dbReference>
<dbReference type="InterPro" id="IPR006585">
    <property type="entry name" value="FTP1"/>
</dbReference>
<dbReference type="PROSITE" id="PS00615">
    <property type="entry name" value="C_TYPE_LECTIN_1"/>
    <property type="match status" value="1"/>
</dbReference>
<dbReference type="RefSeq" id="XP_019620335.1">
    <property type="nucleotide sequence ID" value="XM_019764776.1"/>
</dbReference>
<proteinExistence type="inferred from homology"/>
<sequence>MPKVETTLFRVTTTLPNGTATPADVTTTSPEVTTTLPEVTTTLPEVTTTLPEVTTTLPEVTTTLSEVTTTLSEVTNTLPELTTTLPKVTTTLPKVTTTLPKVATTLPKVATTLPKMTTTPPEVFPNNVKRTRFDQIQKNTEPQPLTIQEGDRYHSLGCWKDHSSRAIPTLEGLDSRLEGSYRTRSNAVEKCYQAAKSRSFAVFAVQHGGQCYGSADGHNTFFKYGRSTACQAGDGGTWANDVYRITTRTGVNIALGKRTAQSSTFSFNEDLPGNARLAVDGNTASNHHYGSCTHTKNLPGEMNASWWVDLGQQYAIGRVVIFNRMDCCQERLNPFNIHIGDSDQVSTNPMCGDYHQIDVKRPSISVSCQGMKGRYVAVRLPYNHNCRILSLCEVQVFSVTWNMRNGGCQDGYIRVGWPCIKLVSSPKSFWDAKQACVDEGATLAMPRTEEFDHALRHHVKITAQLGYSEFWIGLTVTVTGFWFGSKEYNWVDGVPLLGQYRGWHPGEPTDVKNLRNGDWLCIQYWYSGRTTDPMWDDAECSQKKRYICQSSPA</sequence>
<dbReference type="PANTHER" id="PTHR45713">
    <property type="entry name" value="FTP DOMAIN-CONTAINING PROTEIN"/>
    <property type="match status" value="1"/>
</dbReference>
<dbReference type="GeneID" id="109466910"/>
<dbReference type="Gene3D" id="3.10.100.10">
    <property type="entry name" value="Mannose-Binding Protein A, subunit A"/>
    <property type="match status" value="1"/>
</dbReference>
<dbReference type="SMART" id="SM00034">
    <property type="entry name" value="CLECT"/>
    <property type="match status" value="1"/>
</dbReference>
<name>A0A6P4XUN6_BRABE</name>
<dbReference type="PROSITE" id="PS50041">
    <property type="entry name" value="C_TYPE_LECTIN_2"/>
    <property type="match status" value="1"/>
</dbReference>
<dbReference type="Pfam" id="PF22633">
    <property type="entry name" value="F5_F8_type_C_2"/>
    <property type="match status" value="1"/>
</dbReference>
<comment type="similarity">
    <text evidence="2">Belongs to the fucolectin family.</text>
</comment>
<keyword evidence="7" id="KW-1015">Disulfide bond</keyword>
<evidence type="ECO:0000256" key="6">
    <source>
        <dbReference type="ARBA" id="ARBA00022837"/>
    </source>
</evidence>
<dbReference type="Proteomes" id="UP000515135">
    <property type="component" value="Unplaced"/>
</dbReference>
<gene>
    <name evidence="10" type="primary">LOC109466910</name>
</gene>
<evidence type="ECO:0000259" key="8">
    <source>
        <dbReference type="PROSITE" id="PS50041"/>
    </source>
</evidence>
<dbReference type="PANTHER" id="PTHR45713:SF6">
    <property type="entry name" value="F5_8 TYPE C DOMAIN-CONTAINING PROTEIN"/>
    <property type="match status" value="1"/>
</dbReference>
<protein>
    <submittedName>
        <fullName evidence="10">Uncharacterized protein LOC109466910</fullName>
    </submittedName>
</protein>
<dbReference type="OrthoDB" id="6158912at2759"/>
<dbReference type="AlphaFoldDB" id="A0A6P4XUN6"/>
<dbReference type="GO" id="GO:0046872">
    <property type="term" value="F:metal ion binding"/>
    <property type="evidence" value="ECO:0007669"/>
    <property type="project" value="UniProtKB-KW"/>
</dbReference>
<organism evidence="9 10">
    <name type="scientific">Branchiostoma belcheri</name>
    <name type="common">Amphioxus</name>
    <dbReference type="NCBI Taxonomy" id="7741"/>
    <lineage>
        <taxon>Eukaryota</taxon>
        <taxon>Metazoa</taxon>
        <taxon>Chordata</taxon>
        <taxon>Cephalochordata</taxon>
        <taxon>Leptocardii</taxon>
        <taxon>Amphioxiformes</taxon>
        <taxon>Branchiostomatidae</taxon>
        <taxon>Branchiostoma</taxon>
    </lineage>
</organism>
<feature type="domain" description="C-type lectin" evidence="8">
    <location>
        <begin position="415"/>
        <end position="549"/>
    </location>
</feature>
<dbReference type="GO" id="GO:0010185">
    <property type="term" value="P:regulation of cellular defense response"/>
    <property type="evidence" value="ECO:0007669"/>
    <property type="project" value="UniProtKB-ARBA"/>
</dbReference>
<dbReference type="InterPro" id="IPR016187">
    <property type="entry name" value="CTDL_fold"/>
</dbReference>
<keyword evidence="9" id="KW-1185">Reference proteome</keyword>
<dbReference type="GO" id="GO:0042806">
    <property type="term" value="F:fucose binding"/>
    <property type="evidence" value="ECO:0007669"/>
    <property type="project" value="UniProtKB-ARBA"/>
</dbReference>
<evidence type="ECO:0000256" key="1">
    <source>
        <dbReference type="ARBA" id="ARBA00002219"/>
    </source>
</evidence>
<dbReference type="InterPro" id="IPR051941">
    <property type="entry name" value="BG_Antigen-Binding_Lectin"/>
</dbReference>
<reference evidence="10" key="1">
    <citation type="submission" date="2025-08" db="UniProtKB">
        <authorList>
            <consortium name="RefSeq"/>
        </authorList>
    </citation>
    <scope>IDENTIFICATION</scope>
    <source>
        <tissue evidence="10">Gonad</tissue>
    </source>
</reference>
<keyword evidence="6" id="KW-0106">Calcium</keyword>
<evidence type="ECO:0000256" key="4">
    <source>
        <dbReference type="ARBA" id="ARBA00022723"/>
    </source>
</evidence>
<evidence type="ECO:0000313" key="10">
    <source>
        <dbReference type="RefSeq" id="XP_019620335.1"/>
    </source>
</evidence>
<dbReference type="FunFam" id="2.60.120.260:FF:000105">
    <property type="entry name" value="Sushi, von Willebrand factor type A, EGF and pentraxin domain-containing protein 1"/>
    <property type="match status" value="1"/>
</dbReference>
<dbReference type="Pfam" id="PF00059">
    <property type="entry name" value="Lectin_C"/>
    <property type="match status" value="1"/>
</dbReference>
<evidence type="ECO:0000256" key="7">
    <source>
        <dbReference type="ARBA" id="ARBA00023157"/>
    </source>
</evidence>
<dbReference type="GO" id="GO:0001868">
    <property type="term" value="P:regulation of complement activation, lectin pathway"/>
    <property type="evidence" value="ECO:0007669"/>
    <property type="project" value="UniProtKB-ARBA"/>
</dbReference>
<dbReference type="InterPro" id="IPR008979">
    <property type="entry name" value="Galactose-bd-like_sf"/>
</dbReference>
<dbReference type="Gene3D" id="1.20.1480.30">
    <property type="entry name" value="Designed four-helix bundle protein"/>
    <property type="match status" value="1"/>
</dbReference>
<evidence type="ECO:0000256" key="2">
    <source>
        <dbReference type="ARBA" id="ARBA00010147"/>
    </source>
</evidence>
<dbReference type="InterPro" id="IPR016186">
    <property type="entry name" value="C-type_lectin-like/link_sf"/>
</dbReference>
<dbReference type="Gene3D" id="2.60.120.260">
    <property type="entry name" value="Galactose-binding domain-like"/>
    <property type="match status" value="1"/>
</dbReference>
<comment type="subunit">
    <text evidence="3">Homotrimer.</text>
</comment>
<comment type="function">
    <text evidence="1">Acts as a defensive agent. Recognizes blood group fucosylated oligosaccharides including A, B, H and Lewis B-type antigens. Does not recognize Lewis A antigen and has low affinity for monovalent haptens.</text>
</comment>
<keyword evidence="4" id="KW-0479">Metal-binding</keyword>
<keyword evidence="5" id="KW-0430">Lectin</keyword>
<dbReference type="InterPro" id="IPR018378">
    <property type="entry name" value="C-type_lectin_CS"/>
</dbReference>
<evidence type="ECO:0000256" key="3">
    <source>
        <dbReference type="ARBA" id="ARBA00011233"/>
    </source>
</evidence>
<dbReference type="SMART" id="SM00607">
    <property type="entry name" value="FTP"/>
    <property type="match status" value="1"/>
</dbReference>
<dbReference type="InterPro" id="IPR001304">
    <property type="entry name" value="C-type_lectin-like"/>
</dbReference>
<evidence type="ECO:0000313" key="9">
    <source>
        <dbReference type="Proteomes" id="UP000515135"/>
    </source>
</evidence>